<comment type="caution">
    <text evidence="1">The sequence shown here is derived from an EMBL/GenBank/DDBJ whole genome shotgun (WGS) entry which is preliminary data.</text>
</comment>
<dbReference type="OrthoDB" id="67929at2759"/>
<evidence type="ECO:0000313" key="2">
    <source>
        <dbReference type="Proteomes" id="UP000243579"/>
    </source>
</evidence>
<reference evidence="1 2" key="1">
    <citation type="journal article" date="2014" name="Genome Biol. Evol.">
        <title>The secreted proteins of Achlya hypogyna and Thraustotheca clavata identify the ancestral oomycete secretome and reveal gene acquisitions by horizontal gene transfer.</title>
        <authorList>
            <person name="Misner I."/>
            <person name="Blouin N."/>
            <person name="Leonard G."/>
            <person name="Richards T.A."/>
            <person name="Lane C.E."/>
        </authorList>
    </citation>
    <scope>NUCLEOTIDE SEQUENCE [LARGE SCALE GENOMIC DNA]</scope>
    <source>
        <strain evidence="1 2">ATCC 48635</strain>
    </source>
</reference>
<sequence>MSLPRRSSLAISSYDGPRVTEVLVFSWHHFLSPAAHVEARHEQRFPYMAIAQAACKSMDRSIVDVLSQGICLGFVFVVVEATLDAFAAEIAAYFPHTGRWLEKNAAAVLIFKPQHASANDMYADMLREICRQVQIRRRSQPEATLALTVFGPRALRAACRTLADSYPILPKAIYTTEDTASVELMAARLRQVEEHLASIIHHATPLDLSLVRPVDRPSVEL</sequence>
<dbReference type="Proteomes" id="UP000243579">
    <property type="component" value="Unassembled WGS sequence"/>
</dbReference>
<evidence type="ECO:0000313" key="1">
    <source>
        <dbReference type="EMBL" id="OQR87271.1"/>
    </source>
</evidence>
<dbReference type="AlphaFoldDB" id="A0A1V9YNP3"/>
<proteinExistence type="predicted"/>
<organism evidence="1 2">
    <name type="scientific">Achlya hypogyna</name>
    <name type="common">Oomycete</name>
    <name type="synonym">Protoachlya hypogyna</name>
    <dbReference type="NCBI Taxonomy" id="1202772"/>
    <lineage>
        <taxon>Eukaryota</taxon>
        <taxon>Sar</taxon>
        <taxon>Stramenopiles</taxon>
        <taxon>Oomycota</taxon>
        <taxon>Saprolegniomycetes</taxon>
        <taxon>Saprolegniales</taxon>
        <taxon>Achlyaceae</taxon>
        <taxon>Achlya</taxon>
    </lineage>
</organism>
<keyword evidence="2" id="KW-1185">Reference proteome</keyword>
<accession>A0A1V9YNP3</accession>
<name>A0A1V9YNP3_ACHHY</name>
<protein>
    <submittedName>
        <fullName evidence="1">Uncharacterized protein</fullName>
    </submittedName>
</protein>
<dbReference type="EMBL" id="JNBR01001453">
    <property type="protein sequence ID" value="OQR87271.1"/>
    <property type="molecule type" value="Genomic_DNA"/>
</dbReference>
<gene>
    <name evidence="1" type="ORF">ACHHYP_09307</name>
</gene>